<proteinExistence type="predicted"/>
<sequence>MQITKQRAYWLCQIIGWSFWGLLNFSVLLLQSRKVTSTDFFGAVFQVVFYIGSTHFLRVQIKKKEWFAFSSIQLIPRILISNLVLGLVNYVLLLLVSYLMGTLIMSVELKPINMLLSILGPTSMYFLWSLVYFTYHYFEEYNKSLQYQAVIRDTELNNLRAQLNPHFIFNALNSIRALVDEDPKKSKSAITQLSNILRNSLQVDKEKLVLLQDEMATVEDYLSLESIRYEERLRVELNISERTYKIKIPPMMIQTLVENGIKHGISKLKSGGTINVMSRIEGDFLVVQIRNSGVYLENKPTKKSGYGLVNTQKRIELIYGDMARFSIKNETENTVLTELVLPKGY</sequence>
<gene>
    <name evidence="3" type="ORF">N7E81_03490</name>
</gene>
<keyword evidence="3" id="KW-0808">Transferase</keyword>
<feature type="transmembrane region" description="Helical" evidence="1">
    <location>
        <begin position="7"/>
        <end position="28"/>
    </location>
</feature>
<dbReference type="InterPro" id="IPR010559">
    <property type="entry name" value="Sig_transdc_His_kin_internal"/>
</dbReference>
<keyword evidence="1" id="KW-0472">Membrane</keyword>
<dbReference type="InterPro" id="IPR036890">
    <property type="entry name" value="HATPase_C_sf"/>
</dbReference>
<accession>A0ABY6D326</accession>
<evidence type="ECO:0000259" key="2">
    <source>
        <dbReference type="Pfam" id="PF06580"/>
    </source>
</evidence>
<reference evidence="3" key="1">
    <citation type="submission" date="2022-10" db="EMBL/GenBank/DDBJ databases">
        <title>Comparative genomics and taxonomic characterization of three novel marine species of genus Reichenbachiella exhibiting antioxidant and polysaccharide degradation activities.</title>
        <authorList>
            <person name="Muhammad N."/>
            <person name="Lee Y.-J."/>
            <person name="Ko J."/>
            <person name="Kim S.-G."/>
        </authorList>
    </citation>
    <scope>NUCLEOTIDE SEQUENCE</scope>
    <source>
        <strain evidence="3">Wsw4-B4</strain>
    </source>
</reference>
<keyword evidence="1" id="KW-1133">Transmembrane helix</keyword>
<feature type="transmembrane region" description="Helical" evidence="1">
    <location>
        <begin position="112"/>
        <end position="135"/>
    </location>
</feature>
<evidence type="ECO:0000313" key="4">
    <source>
        <dbReference type="Proteomes" id="UP001062165"/>
    </source>
</evidence>
<feature type="domain" description="Signal transduction histidine kinase internal region" evidence="2">
    <location>
        <begin position="155"/>
        <end position="233"/>
    </location>
</feature>
<dbReference type="Gene3D" id="3.30.565.10">
    <property type="entry name" value="Histidine kinase-like ATPase, C-terminal domain"/>
    <property type="match status" value="1"/>
</dbReference>
<keyword evidence="3" id="KW-0418">Kinase</keyword>
<evidence type="ECO:0000256" key="1">
    <source>
        <dbReference type="SAM" id="Phobius"/>
    </source>
</evidence>
<dbReference type="GO" id="GO:0016301">
    <property type="term" value="F:kinase activity"/>
    <property type="evidence" value="ECO:0007669"/>
    <property type="project" value="UniProtKB-KW"/>
</dbReference>
<dbReference type="Proteomes" id="UP001062165">
    <property type="component" value="Chromosome"/>
</dbReference>
<dbReference type="PANTHER" id="PTHR34220">
    <property type="entry name" value="SENSOR HISTIDINE KINASE YPDA"/>
    <property type="match status" value="1"/>
</dbReference>
<dbReference type="SUPFAM" id="SSF55874">
    <property type="entry name" value="ATPase domain of HSP90 chaperone/DNA topoisomerase II/histidine kinase"/>
    <property type="match status" value="1"/>
</dbReference>
<keyword evidence="4" id="KW-1185">Reference proteome</keyword>
<organism evidence="3 4">
    <name type="scientific">Reichenbachiella carrageenanivorans</name>
    <dbReference type="NCBI Taxonomy" id="2979869"/>
    <lineage>
        <taxon>Bacteria</taxon>
        <taxon>Pseudomonadati</taxon>
        <taxon>Bacteroidota</taxon>
        <taxon>Cytophagia</taxon>
        <taxon>Cytophagales</taxon>
        <taxon>Reichenbachiellaceae</taxon>
        <taxon>Reichenbachiella</taxon>
    </lineage>
</organism>
<name>A0ABY6D326_9BACT</name>
<dbReference type="EMBL" id="CP106735">
    <property type="protein sequence ID" value="UXX80164.1"/>
    <property type="molecule type" value="Genomic_DNA"/>
</dbReference>
<feature type="transmembrane region" description="Helical" evidence="1">
    <location>
        <begin position="78"/>
        <end position="100"/>
    </location>
</feature>
<evidence type="ECO:0000313" key="3">
    <source>
        <dbReference type="EMBL" id="UXX80164.1"/>
    </source>
</evidence>
<dbReference type="InterPro" id="IPR050640">
    <property type="entry name" value="Bact_2-comp_sensor_kinase"/>
</dbReference>
<protein>
    <submittedName>
        <fullName evidence="3">Histidine kinase</fullName>
    </submittedName>
</protein>
<dbReference type="PANTHER" id="PTHR34220:SF7">
    <property type="entry name" value="SENSOR HISTIDINE KINASE YPDA"/>
    <property type="match status" value="1"/>
</dbReference>
<dbReference type="Pfam" id="PF06580">
    <property type="entry name" value="His_kinase"/>
    <property type="match status" value="1"/>
</dbReference>
<feature type="transmembrane region" description="Helical" evidence="1">
    <location>
        <begin position="40"/>
        <end position="57"/>
    </location>
</feature>
<dbReference type="RefSeq" id="WP_263051894.1">
    <property type="nucleotide sequence ID" value="NZ_CP106735.1"/>
</dbReference>
<keyword evidence="1" id="KW-0812">Transmembrane</keyword>